<keyword evidence="2" id="KW-1185">Reference proteome</keyword>
<dbReference type="Proteomes" id="UP001262754">
    <property type="component" value="Unassembled WGS sequence"/>
</dbReference>
<comment type="caution">
    <text evidence="1">The sequence shown here is derived from an EMBL/GenBank/DDBJ whole genome shotgun (WGS) entry which is preliminary data.</text>
</comment>
<gene>
    <name evidence="1" type="ORF">J2800_003623</name>
</gene>
<name>A0ABU1N344_9CAUL</name>
<protein>
    <submittedName>
        <fullName evidence="1">Uncharacterized protein</fullName>
    </submittedName>
</protein>
<evidence type="ECO:0000313" key="1">
    <source>
        <dbReference type="EMBL" id="MDR6532863.1"/>
    </source>
</evidence>
<evidence type="ECO:0000313" key="2">
    <source>
        <dbReference type="Proteomes" id="UP001262754"/>
    </source>
</evidence>
<proteinExistence type="predicted"/>
<accession>A0ABU1N344</accession>
<reference evidence="1 2" key="1">
    <citation type="submission" date="2023-07" db="EMBL/GenBank/DDBJ databases">
        <title>Sorghum-associated microbial communities from plants grown in Nebraska, USA.</title>
        <authorList>
            <person name="Schachtman D."/>
        </authorList>
    </citation>
    <scope>NUCLEOTIDE SEQUENCE [LARGE SCALE GENOMIC DNA]</scope>
    <source>
        <strain evidence="1 2">DS2154</strain>
    </source>
</reference>
<dbReference type="RefSeq" id="WP_056751504.1">
    <property type="nucleotide sequence ID" value="NZ_BMLD01000002.1"/>
</dbReference>
<dbReference type="EMBL" id="JAVDRL010000010">
    <property type="protein sequence ID" value="MDR6532863.1"/>
    <property type="molecule type" value="Genomic_DNA"/>
</dbReference>
<organism evidence="1 2">
    <name type="scientific">Caulobacter rhizosphaerae</name>
    <dbReference type="NCBI Taxonomy" id="2010972"/>
    <lineage>
        <taxon>Bacteria</taxon>
        <taxon>Pseudomonadati</taxon>
        <taxon>Pseudomonadota</taxon>
        <taxon>Alphaproteobacteria</taxon>
        <taxon>Caulobacterales</taxon>
        <taxon>Caulobacteraceae</taxon>
        <taxon>Caulobacter</taxon>
    </lineage>
</organism>
<sequence length="132" mass="15170">MTDSLPIIELVVGIADNINFMNVLDPENPIPLALKLDAPSRLVFRLSDDLIRVGWTFQKRPILFTDDFGINFSSYTWIETLYDVPQKPFTCFMIVYEDNRVGEYIYSLFMTDSHKQNIILDPKIENGAGHVP</sequence>